<dbReference type="PROSITE" id="PS51898">
    <property type="entry name" value="TYR_RECOMBINASE"/>
    <property type="match status" value="1"/>
</dbReference>
<dbReference type="InterPro" id="IPR002104">
    <property type="entry name" value="Integrase_catalytic"/>
</dbReference>
<dbReference type="EMBL" id="JAFREL020000006">
    <property type="protein sequence ID" value="MEO1772946.1"/>
    <property type="molecule type" value="Genomic_DNA"/>
</dbReference>
<evidence type="ECO:0000259" key="6">
    <source>
        <dbReference type="PROSITE" id="PS51898"/>
    </source>
</evidence>
<gene>
    <name evidence="8" type="ORF">JZO67_004929</name>
</gene>
<feature type="domain" description="Tyr recombinase" evidence="6">
    <location>
        <begin position="170"/>
        <end position="374"/>
    </location>
</feature>
<evidence type="ECO:0000256" key="4">
    <source>
        <dbReference type="ARBA" id="ARBA00023172"/>
    </source>
</evidence>
<dbReference type="InterPro" id="IPR013762">
    <property type="entry name" value="Integrase-like_cat_sf"/>
</dbReference>
<dbReference type="Gene3D" id="1.10.443.10">
    <property type="entry name" value="Intergrase catalytic core"/>
    <property type="match status" value="1"/>
</dbReference>
<evidence type="ECO:0000256" key="5">
    <source>
        <dbReference type="PROSITE-ProRule" id="PRU01248"/>
    </source>
</evidence>
<keyword evidence="2" id="KW-0229">DNA integration</keyword>
<dbReference type="RefSeq" id="WP_207704425.1">
    <property type="nucleotide sequence ID" value="NZ_JAFREL020000006.1"/>
</dbReference>
<organism evidence="8 9">
    <name type="scientific">Candidatus Enterococcus ferrettii</name>
    <dbReference type="NCBI Taxonomy" id="2815324"/>
    <lineage>
        <taxon>Bacteria</taxon>
        <taxon>Bacillati</taxon>
        <taxon>Bacillota</taxon>
        <taxon>Bacilli</taxon>
        <taxon>Lactobacillales</taxon>
        <taxon>Enterococcaceae</taxon>
        <taxon>Enterococcus</taxon>
    </lineage>
</organism>
<comment type="similarity">
    <text evidence="1">Belongs to the 'phage' integrase family.</text>
</comment>
<dbReference type="Pfam" id="PF00589">
    <property type="entry name" value="Phage_integrase"/>
    <property type="match status" value="1"/>
</dbReference>
<dbReference type="Gene3D" id="1.10.150.130">
    <property type="match status" value="1"/>
</dbReference>
<reference evidence="8 9" key="1">
    <citation type="submission" date="2024-02" db="EMBL/GenBank/DDBJ databases">
        <title>The Genome Sequence of Enterococcus sp. DIV0159.</title>
        <authorList>
            <person name="Earl A."/>
            <person name="Manson A."/>
            <person name="Gilmore M."/>
            <person name="Sanders J."/>
            <person name="Shea T."/>
            <person name="Howe W."/>
            <person name="Livny J."/>
            <person name="Cuomo C."/>
            <person name="Neafsey D."/>
            <person name="Birren B."/>
        </authorList>
    </citation>
    <scope>NUCLEOTIDE SEQUENCE [LARGE SCALE GENOMIC DNA]</scope>
    <source>
        <strain evidence="8 9">665A</strain>
    </source>
</reference>
<dbReference type="InterPro" id="IPR011010">
    <property type="entry name" value="DNA_brk_join_enz"/>
</dbReference>
<evidence type="ECO:0008006" key="10">
    <source>
        <dbReference type="Google" id="ProtNLM"/>
    </source>
</evidence>
<dbReference type="PANTHER" id="PTHR30629:SF2">
    <property type="entry name" value="PROPHAGE INTEGRASE INTS-RELATED"/>
    <property type="match status" value="1"/>
</dbReference>
<dbReference type="Proteomes" id="UP000664357">
    <property type="component" value="Unassembled WGS sequence"/>
</dbReference>
<evidence type="ECO:0000256" key="3">
    <source>
        <dbReference type="ARBA" id="ARBA00023125"/>
    </source>
</evidence>
<evidence type="ECO:0000313" key="9">
    <source>
        <dbReference type="Proteomes" id="UP000664357"/>
    </source>
</evidence>
<comment type="caution">
    <text evidence="8">The sequence shown here is derived from an EMBL/GenBank/DDBJ whole genome shotgun (WGS) entry which is preliminary data.</text>
</comment>
<dbReference type="InterPro" id="IPR044068">
    <property type="entry name" value="CB"/>
</dbReference>
<dbReference type="PROSITE" id="PS51900">
    <property type="entry name" value="CB"/>
    <property type="match status" value="1"/>
</dbReference>
<protein>
    <recommendedName>
        <fullName evidence="10">Integrase</fullName>
    </recommendedName>
</protein>
<accession>A0ABV0EWK9</accession>
<name>A0ABV0EWK9_9ENTE</name>
<dbReference type="SUPFAM" id="SSF56349">
    <property type="entry name" value="DNA breaking-rejoining enzymes"/>
    <property type="match status" value="1"/>
</dbReference>
<evidence type="ECO:0000313" key="8">
    <source>
        <dbReference type="EMBL" id="MEO1772946.1"/>
    </source>
</evidence>
<dbReference type="CDD" id="cd01189">
    <property type="entry name" value="INT_ICEBs1_C_like"/>
    <property type="match status" value="1"/>
</dbReference>
<proteinExistence type="inferred from homology"/>
<evidence type="ECO:0000256" key="2">
    <source>
        <dbReference type="ARBA" id="ARBA00022908"/>
    </source>
</evidence>
<feature type="domain" description="Core-binding (CB)" evidence="7">
    <location>
        <begin position="63"/>
        <end position="142"/>
    </location>
</feature>
<keyword evidence="4" id="KW-0233">DNA recombination</keyword>
<dbReference type="InterPro" id="IPR010998">
    <property type="entry name" value="Integrase_recombinase_N"/>
</dbReference>
<sequence>MWNEPTKDGKFKFIERYKDPYTEKIKRKSTIMSSDSAQAWKKAQKILDKKISEALNERPNTRTSFHKVYKEWYKIHEKTLRPSSKSSYQSVSKLILDYIDEEVIISNIDAHYLQTFLSSLEYSHQYCLHLKSLLNLMFQYALKMNYITQNPLLNVTIHRKPKTLEEINKINQKYLERKEAELLIKELYRRPSSYRTGRLSEFLFLTGARIGEAVILTENDFDFENKTVHISGTIDYTNGYKKARKGPPKTTKSNRIIDLTDRTILLVKKSIEENKLNQLSKENYPKTDYIFTSKNGVPMQVNSFNLTLKRAGKRVHLDNKDLSSHIFRHTHVSLLAEKNIPLKAIMDRVGHEDADTTNRIYTHVTSKMKTSIVIQLEESGL</sequence>
<evidence type="ECO:0000256" key="1">
    <source>
        <dbReference type="ARBA" id="ARBA00008857"/>
    </source>
</evidence>
<keyword evidence="9" id="KW-1185">Reference proteome</keyword>
<dbReference type="PANTHER" id="PTHR30629">
    <property type="entry name" value="PROPHAGE INTEGRASE"/>
    <property type="match status" value="1"/>
</dbReference>
<evidence type="ECO:0000259" key="7">
    <source>
        <dbReference type="PROSITE" id="PS51900"/>
    </source>
</evidence>
<keyword evidence="3 5" id="KW-0238">DNA-binding</keyword>
<dbReference type="InterPro" id="IPR050808">
    <property type="entry name" value="Phage_Integrase"/>
</dbReference>